<proteinExistence type="inferred from homology"/>
<feature type="transmembrane region" description="Helical" evidence="7">
    <location>
        <begin position="113"/>
        <end position="132"/>
    </location>
</feature>
<feature type="transmembrane region" description="Helical" evidence="7">
    <location>
        <begin position="240"/>
        <end position="261"/>
    </location>
</feature>
<gene>
    <name evidence="8" type="ORF">CONCODRAFT_80030</name>
</gene>
<reference evidence="8 9" key="1">
    <citation type="journal article" date="2015" name="Genome Biol. Evol.">
        <title>Phylogenomic analyses indicate that early fungi evolved digesting cell walls of algal ancestors of land plants.</title>
        <authorList>
            <person name="Chang Y."/>
            <person name="Wang S."/>
            <person name="Sekimoto S."/>
            <person name="Aerts A.L."/>
            <person name="Choi C."/>
            <person name="Clum A."/>
            <person name="LaButti K.M."/>
            <person name="Lindquist E.A."/>
            <person name="Yee Ngan C."/>
            <person name="Ohm R.A."/>
            <person name="Salamov A.A."/>
            <person name="Grigoriev I.V."/>
            <person name="Spatafora J.W."/>
            <person name="Berbee M.L."/>
        </authorList>
    </citation>
    <scope>NUCLEOTIDE SEQUENCE [LARGE SCALE GENOMIC DNA]</scope>
    <source>
        <strain evidence="8 9">NRRL 28638</strain>
    </source>
</reference>
<keyword evidence="3" id="KW-0813">Transport</keyword>
<feature type="transmembrane region" description="Helical" evidence="7">
    <location>
        <begin position="200"/>
        <end position="220"/>
    </location>
</feature>
<dbReference type="Pfam" id="PF01733">
    <property type="entry name" value="Nucleoside_tran"/>
    <property type="match status" value="1"/>
</dbReference>
<dbReference type="GO" id="GO:0034257">
    <property type="term" value="F:nicotinamide riboside transmembrane transporter activity"/>
    <property type="evidence" value="ECO:0007669"/>
    <property type="project" value="TreeGrafter"/>
</dbReference>
<evidence type="ECO:0000256" key="7">
    <source>
        <dbReference type="SAM" id="Phobius"/>
    </source>
</evidence>
<comment type="subcellular location">
    <subcellularLocation>
        <location evidence="1">Membrane</location>
        <topology evidence="1">Multi-pass membrane protein</topology>
    </subcellularLocation>
</comment>
<protein>
    <recommendedName>
        <fullName evidence="10">Nucleoside transporter</fullName>
    </recommendedName>
</protein>
<keyword evidence="5 7" id="KW-1133">Transmembrane helix</keyword>
<feature type="transmembrane region" description="Helical" evidence="7">
    <location>
        <begin position="417"/>
        <end position="436"/>
    </location>
</feature>
<sequence length="486" mass="54198">MYFNDNNNFDPEIQSLINCSNTGSSSSNSMSNNNNNLNRAEFGTFSSNEKSKRRSSVEVTDDSPPQDNYGWVYIIFFLQGMATLLGWNVFITASEFFQYKLLGSRFEQNFRQYISVVYMLCNLLFRSVAILTQNNKSLYKRTSIALTVGILIFIGMLTISQLQEVRGDLFFGLTLALLVCESLLGAVINSDGSKYIQACISGQGLAGLGVSIAQFVFAISAQENSSSQDKEQALMLQSKLYFSASLVFMIIATGAFLALKYQPLYKYYHKKVLELDQVMETSSEEVNSPMEILPRRTNKLQTSWQLIAKFWPYMFTVCYSFIISLSLFPSVTAAIPSMSQDQTFLTKYFISIHFLLFNIGDYLGKTIPIIPQLYISHYVPLTLIGLLRTLFIPYFLFNNIFLGPNTPGVLKNVFGNDTAFLILVFVFGLTNGYLGSAPMMSAPSQVGLESKSTLSSLMALFLAIGLALGSLVSFGWLAAICNCNPF</sequence>
<dbReference type="InterPro" id="IPR002259">
    <property type="entry name" value="Eqnu_transpt"/>
</dbReference>
<evidence type="ECO:0000256" key="6">
    <source>
        <dbReference type="ARBA" id="ARBA00023136"/>
    </source>
</evidence>
<dbReference type="GO" id="GO:0000329">
    <property type="term" value="C:fungal-type vacuole membrane"/>
    <property type="evidence" value="ECO:0007669"/>
    <property type="project" value="TreeGrafter"/>
</dbReference>
<dbReference type="PRINTS" id="PR01130">
    <property type="entry name" value="DERENTRNSPRT"/>
</dbReference>
<dbReference type="STRING" id="796925.A0A137NYF3"/>
<evidence type="ECO:0000313" key="8">
    <source>
        <dbReference type="EMBL" id="KXN67701.1"/>
    </source>
</evidence>
<dbReference type="PIRSF" id="PIRSF016379">
    <property type="entry name" value="ENT"/>
    <property type="match status" value="1"/>
</dbReference>
<feature type="transmembrane region" description="Helical" evidence="7">
    <location>
        <begin position="457"/>
        <end position="479"/>
    </location>
</feature>
<feature type="transmembrane region" description="Helical" evidence="7">
    <location>
        <begin position="71"/>
        <end position="93"/>
    </location>
</feature>
<dbReference type="Proteomes" id="UP000070444">
    <property type="component" value="Unassembled WGS sequence"/>
</dbReference>
<evidence type="ECO:0008006" key="10">
    <source>
        <dbReference type="Google" id="ProtNLM"/>
    </source>
</evidence>
<comment type="similarity">
    <text evidence="2">Belongs to the SLC29A/ENT transporter (TC 2.A.57) family.</text>
</comment>
<evidence type="ECO:0000313" key="9">
    <source>
        <dbReference type="Proteomes" id="UP000070444"/>
    </source>
</evidence>
<dbReference type="GO" id="GO:0015205">
    <property type="term" value="F:nucleobase transmembrane transporter activity"/>
    <property type="evidence" value="ECO:0007669"/>
    <property type="project" value="TreeGrafter"/>
</dbReference>
<keyword evidence="9" id="KW-1185">Reference proteome</keyword>
<evidence type="ECO:0000256" key="3">
    <source>
        <dbReference type="ARBA" id="ARBA00022448"/>
    </source>
</evidence>
<name>A0A137NYF3_CONC2</name>
<dbReference type="AlphaFoldDB" id="A0A137NYF3"/>
<keyword evidence="4 7" id="KW-0812">Transmembrane</keyword>
<organism evidence="8 9">
    <name type="scientific">Conidiobolus coronatus (strain ATCC 28846 / CBS 209.66 / NRRL 28638)</name>
    <name type="common">Delacroixia coronata</name>
    <dbReference type="NCBI Taxonomy" id="796925"/>
    <lineage>
        <taxon>Eukaryota</taxon>
        <taxon>Fungi</taxon>
        <taxon>Fungi incertae sedis</taxon>
        <taxon>Zoopagomycota</taxon>
        <taxon>Entomophthoromycotina</taxon>
        <taxon>Entomophthoromycetes</taxon>
        <taxon>Entomophthorales</taxon>
        <taxon>Ancylistaceae</taxon>
        <taxon>Conidiobolus</taxon>
    </lineage>
</organism>
<dbReference type="InterPro" id="IPR036259">
    <property type="entry name" value="MFS_trans_sf"/>
</dbReference>
<dbReference type="EMBL" id="KQ964618">
    <property type="protein sequence ID" value="KXN67701.1"/>
    <property type="molecule type" value="Genomic_DNA"/>
</dbReference>
<dbReference type="OrthoDB" id="46396at2759"/>
<feature type="transmembrane region" description="Helical" evidence="7">
    <location>
        <begin position="344"/>
        <end position="363"/>
    </location>
</feature>
<feature type="transmembrane region" description="Helical" evidence="7">
    <location>
        <begin position="144"/>
        <end position="163"/>
    </location>
</feature>
<dbReference type="GO" id="GO:0005886">
    <property type="term" value="C:plasma membrane"/>
    <property type="evidence" value="ECO:0007669"/>
    <property type="project" value="TreeGrafter"/>
</dbReference>
<feature type="transmembrane region" description="Helical" evidence="7">
    <location>
        <begin position="169"/>
        <end position="188"/>
    </location>
</feature>
<dbReference type="PANTHER" id="PTHR10332">
    <property type="entry name" value="EQUILIBRATIVE NUCLEOSIDE TRANSPORTER"/>
    <property type="match status" value="1"/>
</dbReference>
<evidence type="ECO:0000256" key="2">
    <source>
        <dbReference type="ARBA" id="ARBA00007965"/>
    </source>
</evidence>
<keyword evidence="6 7" id="KW-0472">Membrane</keyword>
<dbReference type="PANTHER" id="PTHR10332:SF88">
    <property type="entry name" value="EQUILIBRATIVE NUCLEOSIDE TRANSPORTER 1, ISOFORM A"/>
    <property type="match status" value="1"/>
</dbReference>
<accession>A0A137NYF3</accession>
<dbReference type="OMA" id="GSPWTTK"/>
<feature type="transmembrane region" description="Helical" evidence="7">
    <location>
        <begin position="310"/>
        <end position="332"/>
    </location>
</feature>
<evidence type="ECO:0000256" key="5">
    <source>
        <dbReference type="ARBA" id="ARBA00022989"/>
    </source>
</evidence>
<evidence type="ECO:0000256" key="4">
    <source>
        <dbReference type="ARBA" id="ARBA00022692"/>
    </source>
</evidence>
<dbReference type="SUPFAM" id="SSF103473">
    <property type="entry name" value="MFS general substrate transporter"/>
    <property type="match status" value="1"/>
</dbReference>
<evidence type="ECO:0000256" key="1">
    <source>
        <dbReference type="ARBA" id="ARBA00004141"/>
    </source>
</evidence>
<feature type="transmembrane region" description="Helical" evidence="7">
    <location>
        <begin position="375"/>
        <end position="397"/>
    </location>
</feature>